<reference evidence="1 2" key="1">
    <citation type="journal article" date="2024" name="Plant Biotechnol. J.">
        <title>Genome and CRISPR/Cas9 system of a widespread forest tree (Populus alba) in the world.</title>
        <authorList>
            <person name="Liu Y.J."/>
            <person name="Jiang P.F."/>
            <person name="Han X.M."/>
            <person name="Li X.Y."/>
            <person name="Wang H.M."/>
            <person name="Wang Y.J."/>
            <person name="Wang X.X."/>
            <person name="Zeng Q.Y."/>
        </authorList>
    </citation>
    <scope>NUCLEOTIDE SEQUENCE [LARGE SCALE GENOMIC DNA]</scope>
    <source>
        <strain evidence="2">cv. PAL-ZL1</strain>
    </source>
</reference>
<dbReference type="Proteomes" id="UP000309997">
    <property type="component" value="Unassembled WGS sequence"/>
</dbReference>
<gene>
    <name evidence="1" type="ORF">D5086_029239</name>
</gene>
<evidence type="ECO:0000313" key="1">
    <source>
        <dbReference type="EMBL" id="KAL3569349.1"/>
    </source>
</evidence>
<keyword evidence="2" id="KW-1185">Reference proteome</keyword>
<proteinExistence type="predicted"/>
<comment type="caution">
    <text evidence="1">The sequence shown here is derived from an EMBL/GenBank/DDBJ whole genome shotgun (WGS) entry which is preliminary data.</text>
</comment>
<sequence length="410" mass="45100">MSQTGKLMPHLDQQSTKVLNLTVLQRMDTFIEEILNTAAHVTLYAFNIETNQWSRKDVEGSLFVVKRNTQPRFQFIVMNRRNTENLVENLLGDFEYEVQAPYLLYRNASQEVNGIWFYNPRECEDVANLFTRILNAYSKVPAKPKVASGKSEFEDLEAVPNMSVFEGPLEPSSTASAANDSAEDSSFENFFSTAMNIGSTASTVTNSRQQYQPSPTILLSSHTPNVVMPPAPVPQIPSLPLSSLTTSKSIHGTPDPISSGSHVTNLVKPSSFFAPPSSSSALMAPPLSAPLPGAPSLQPPLNLQRPYGTPMLQPFPPPAPPPSLTPSSTATPPLISRDEVRDALLMLAQDDQFIDMFHQALLKIQNGWSMSSLYSWNNVGYSSWSDGCHYWLVQCSAVTVGIEKQSRACD</sequence>
<name>A0ACC4ASZ9_POPAL</name>
<evidence type="ECO:0000313" key="2">
    <source>
        <dbReference type="Proteomes" id="UP000309997"/>
    </source>
</evidence>
<protein>
    <submittedName>
        <fullName evidence="1">Uncharacterized protein</fullName>
    </submittedName>
</protein>
<accession>A0ACC4ASZ9</accession>
<organism evidence="1 2">
    <name type="scientific">Populus alba</name>
    <name type="common">White poplar</name>
    <dbReference type="NCBI Taxonomy" id="43335"/>
    <lineage>
        <taxon>Eukaryota</taxon>
        <taxon>Viridiplantae</taxon>
        <taxon>Streptophyta</taxon>
        <taxon>Embryophyta</taxon>
        <taxon>Tracheophyta</taxon>
        <taxon>Spermatophyta</taxon>
        <taxon>Magnoliopsida</taxon>
        <taxon>eudicotyledons</taxon>
        <taxon>Gunneridae</taxon>
        <taxon>Pentapetalae</taxon>
        <taxon>rosids</taxon>
        <taxon>fabids</taxon>
        <taxon>Malpighiales</taxon>
        <taxon>Salicaceae</taxon>
        <taxon>Saliceae</taxon>
        <taxon>Populus</taxon>
    </lineage>
</organism>
<dbReference type="EMBL" id="RCHU02000016">
    <property type="protein sequence ID" value="KAL3569349.1"/>
    <property type="molecule type" value="Genomic_DNA"/>
</dbReference>